<evidence type="ECO:0000313" key="2">
    <source>
        <dbReference type="EMBL" id="RGP81311.1"/>
    </source>
</evidence>
<name>A0A395T9H1_9HYPO</name>
<dbReference type="InterPro" id="IPR010730">
    <property type="entry name" value="HET"/>
</dbReference>
<comment type="caution">
    <text evidence="2">The sequence shown here is derived from an EMBL/GenBank/DDBJ whole genome shotgun (WGS) entry which is preliminary data.</text>
</comment>
<evidence type="ECO:0000313" key="3">
    <source>
        <dbReference type="Proteomes" id="UP000266234"/>
    </source>
</evidence>
<sequence length="678" mass="77643">MLCATCMSMFQSPATSGDHHQTSENLDRAATNGCRICNCLRLERILEEWRPLKYDFSFHNAWQFHGEILFRKDERLRPLENQRWRVYIQVAKSASIPLGYNEFLASVKDDLALNPSRVRLEFPPLRNIPDNTGHKDVLRLAKRWLETCQSEYGCHYKVNGTRKWWCPARLIDVGSDTRSPRLLISGQDDIDGGYAALSHCWGEKPDFLMLSSDNLSEFRDAIKVSELPASFREAITTCRHLKIPFIWIDSLCIFQSGPTAQDDWLNQSEEMHRVYEHCLLNISIDVSANPHQGAFRTRNPLYLQDCYLWTPFPLFPQPYEPPPTSYRDFVIRKESTMNVEDVGETNDTPGMIAQHALCAIFTRQDFFNARQNLPINERAWVFQERLLSQRTLHFSTDRIAWECCCKDTRRDRRSKTISEYLPDGSSDDITGNFDCLYQEDYSIMDVSTTKKYYHLVGSYTARQLTFPDKDKLIAFASVARRCTSGLGNEYCAGVFRSIMPAGLLWRVSGKWCVRRPAAYRAPSWSWASVDSRVFLGLSHDEGVTLAKVQDVEVELVDKHNRFGQVKGASLTITGPLIASKLIDPRDLMTVAFELPVHFQTLPKTGEEMNKILSGDDVFLLAILTDHEHGMCVLTLGIVLQINADGVYRRIGFWESNKRYRPQMSNDGGAFDDTTITIV</sequence>
<dbReference type="Proteomes" id="UP000266234">
    <property type="component" value="Unassembled WGS sequence"/>
</dbReference>
<gene>
    <name evidence="2" type="ORF">FLONG3_455</name>
</gene>
<dbReference type="OrthoDB" id="1862401at2759"/>
<dbReference type="STRING" id="694270.A0A395T9H1"/>
<dbReference type="PANTHER" id="PTHR33112">
    <property type="entry name" value="DOMAIN PROTEIN, PUTATIVE-RELATED"/>
    <property type="match status" value="1"/>
</dbReference>
<keyword evidence="3" id="KW-1185">Reference proteome</keyword>
<dbReference type="PANTHER" id="PTHR33112:SF15">
    <property type="entry name" value="HETEROKARYON INCOMPATIBILITY DOMAIN-CONTAINING PROTEIN"/>
    <property type="match status" value="1"/>
</dbReference>
<dbReference type="AlphaFoldDB" id="A0A395T9H1"/>
<evidence type="ECO:0000259" key="1">
    <source>
        <dbReference type="Pfam" id="PF06985"/>
    </source>
</evidence>
<proteinExistence type="predicted"/>
<organism evidence="2 3">
    <name type="scientific">Fusarium longipes</name>
    <dbReference type="NCBI Taxonomy" id="694270"/>
    <lineage>
        <taxon>Eukaryota</taxon>
        <taxon>Fungi</taxon>
        <taxon>Dikarya</taxon>
        <taxon>Ascomycota</taxon>
        <taxon>Pezizomycotina</taxon>
        <taxon>Sordariomycetes</taxon>
        <taxon>Hypocreomycetidae</taxon>
        <taxon>Hypocreales</taxon>
        <taxon>Nectriaceae</taxon>
        <taxon>Fusarium</taxon>
    </lineage>
</organism>
<dbReference type="Pfam" id="PF06985">
    <property type="entry name" value="HET"/>
    <property type="match status" value="1"/>
</dbReference>
<dbReference type="EMBL" id="PXOG01000011">
    <property type="protein sequence ID" value="RGP81311.1"/>
    <property type="molecule type" value="Genomic_DNA"/>
</dbReference>
<protein>
    <recommendedName>
        <fullName evidence="1">Heterokaryon incompatibility domain-containing protein</fullName>
    </recommendedName>
</protein>
<feature type="domain" description="Heterokaryon incompatibility" evidence="1">
    <location>
        <begin position="194"/>
        <end position="384"/>
    </location>
</feature>
<accession>A0A395T9H1</accession>
<reference evidence="2 3" key="1">
    <citation type="journal article" date="2018" name="PLoS Pathog.">
        <title>Evolution of structural diversity of trichothecenes, a family of toxins produced by plant pathogenic and entomopathogenic fungi.</title>
        <authorList>
            <person name="Proctor R.H."/>
            <person name="McCormick S.P."/>
            <person name="Kim H.S."/>
            <person name="Cardoza R.E."/>
            <person name="Stanley A.M."/>
            <person name="Lindo L."/>
            <person name="Kelly A."/>
            <person name="Brown D.W."/>
            <person name="Lee T."/>
            <person name="Vaughan M.M."/>
            <person name="Alexander N.J."/>
            <person name="Busman M."/>
            <person name="Gutierrez S."/>
        </authorList>
    </citation>
    <scope>NUCLEOTIDE SEQUENCE [LARGE SCALE GENOMIC DNA]</scope>
    <source>
        <strain evidence="2 3">NRRL 20695</strain>
    </source>
</reference>